<dbReference type="RefSeq" id="WP_369236840.1">
    <property type="nucleotide sequence ID" value="NZ_CP163435.1"/>
</dbReference>
<feature type="region of interest" description="Disordered" evidence="1">
    <location>
        <begin position="182"/>
        <end position="243"/>
    </location>
</feature>
<feature type="region of interest" description="Disordered" evidence="1">
    <location>
        <begin position="119"/>
        <end position="145"/>
    </location>
</feature>
<evidence type="ECO:0008006" key="3">
    <source>
        <dbReference type="Google" id="ProtNLM"/>
    </source>
</evidence>
<evidence type="ECO:0000313" key="2">
    <source>
        <dbReference type="EMBL" id="XDQ28622.1"/>
    </source>
</evidence>
<gene>
    <name evidence="2" type="ORF">AB5J56_29800</name>
</gene>
<protein>
    <recommendedName>
        <fullName evidence="3">Secreted protein</fullName>
    </recommendedName>
</protein>
<dbReference type="EMBL" id="CP163435">
    <property type="protein sequence ID" value="XDQ28622.1"/>
    <property type="molecule type" value="Genomic_DNA"/>
</dbReference>
<name>A0AB39PDW7_9ACTN</name>
<reference evidence="2" key="1">
    <citation type="submission" date="2024-07" db="EMBL/GenBank/DDBJ databases">
        <authorList>
            <person name="Yu S.T."/>
        </authorList>
    </citation>
    <scope>NUCLEOTIDE SEQUENCE</scope>
    <source>
        <strain evidence="2">R21</strain>
    </source>
</reference>
<dbReference type="AlphaFoldDB" id="A0AB39PDW7"/>
<feature type="compositionally biased region" description="Low complexity" evidence="1">
    <location>
        <begin position="182"/>
        <end position="201"/>
    </location>
</feature>
<sequence>MEAVVAVFALLFLLFVVLGAYATVKVVGAAKRGVDRTIAQARRTVEDTTLRARTYAQPGPVGELAQLRLKLRTSMRATQDALHAGVAEDESLKESLGLFERLSAHGHELDDELKRLETEPDRGTLTGRLPALRERTERITQSADSLRWAARDRARRFADDDLDSLSAQIDVEAGALRHWTTEPTAASSWPEAPASEEAASSGQTWPETPRSRTPEEPTRTAITPPGRRPSYPWQKKARPESTT</sequence>
<organism evidence="2">
    <name type="scientific">Streptomyces sp. R21</name>
    <dbReference type="NCBI Taxonomy" id="3238627"/>
    <lineage>
        <taxon>Bacteria</taxon>
        <taxon>Bacillati</taxon>
        <taxon>Actinomycetota</taxon>
        <taxon>Actinomycetes</taxon>
        <taxon>Kitasatosporales</taxon>
        <taxon>Streptomycetaceae</taxon>
        <taxon>Streptomyces</taxon>
    </lineage>
</organism>
<feature type="compositionally biased region" description="Basic and acidic residues" evidence="1">
    <location>
        <begin position="209"/>
        <end position="218"/>
    </location>
</feature>
<accession>A0AB39PDW7</accession>
<proteinExistence type="predicted"/>
<evidence type="ECO:0000256" key="1">
    <source>
        <dbReference type="SAM" id="MobiDB-lite"/>
    </source>
</evidence>